<dbReference type="eggNOG" id="ENOG5033F58">
    <property type="taxonomic scope" value="Bacteria"/>
</dbReference>
<feature type="region of interest" description="Disordered" evidence="2">
    <location>
        <begin position="854"/>
        <end position="876"/>
    </location>
</feature>
<reference evidence="4 5" key="1">
    <citation type="submission" date="2011-09" db="EMBL/GenBank/DDBJ databases">
        <title>The permanent draft genome of Caldithrix abyssi DSM 13497.</title>
        <authorList>
            <consortium name="US DOE Joint Genome Institute (JGI-PGF)"/>
            <person name="Lucas S."/>
            <person name="Han J."/>
            <person name="Lapidus A."/>
            <person name="Bruce D."/>
            <person name="Goodwin L."/>
            <person name="Pitluck S."/>
            <person name="Peters L."/>
            <person name="Kyrpides N."/>
            <person name="Mavromatis K."/>
            <person name="Ivanova N."/>
            <person name="Mikhailova N."/>
            <person name="Chertkov O."/>
            <person name="Detter J.C."/>
            <person name="Tapia R."/>
            <person name="Han C."/>
            <person name="Land M."/>
            <person name="Hauser L."/>
            <person name="Markowitz V."/>
            <person name="Cheng J.-F."/>
            <person name="Hugenholtz P."/>
            <person name="Woyke T."/>
            <person name="Wu D."/>
            <person name="Spring S."/>
            <person name="Brambilla E."/>
            <person name="Klenk H.-P."/>
            <person name="Eisen J.A."/>
        </authorList>
    </citation>
    <scope>NUCLEOTIDE SEQUENCE [LARGE SCALE GENOMIC DNA]</scope>
    <source>
        <strain evidence="4 5">DSM 13497</strain>
    </source>
</reference>
<dbReference type="Gene3D" id="1.25.40.10">
    <property type="entry name" value="Tetratricopeptide repeat domain"/>
    <property type="match status" value="2"/>
</dbReference>
<evidence type="ECO:0000313" key="5">
    <source>
        <dbReference type="Proteomes" id="UP000004671"/>
    </source>
</evidence>
<dbReference type="OrthoDB" id="935812at2"/>
<evidence type="ECO:0000256" key="3">
    <source>
        <dbReference type="SAM" id="SignalP"/>
    </source>
</evidence>
<name>H1XNT8_CALAY</name>
<evidence type="ECO:0008006" key="6">
    <source>
        <dbReference type="Google" id="ProtNLM"/>
    </source>
</evidence>
<evidence type="ECO:0000313" key="4">
    <source>
        <dbReference type="EMBL" id="EHO39878.1"/>
    </source>
</evidence>
<keyword evidence="5" id="KW-1185">Reference proteome</keyword>
<dbReference type="Pfam" id="PF13432">
    <property type="entry name" value="TPR_16"/>
    <property type="match status" value="1"/>
</dbReference>
<keyword evidence="3" id="KW-0732">Signal</keyword>
<evidence type="ECO:0000256" key="2">
    <source>
        <dbReference type="SAM" id="MobiDB-lite"/>
    </source>
</evidence>
<evidence type="ECO:0000256" key="1">
    <source>
        <dbReference type="SAM" id="Coils"/>
    </source>
</evidence>
<feature type="coiled-coil region" evidence="1">
    <location>
        <begin position="694"/>
        <end position="750"/>
    </location>
</feature>
<dbReference type="InterPro" id="IPR011990">
    <property type="entry name" value="TPR-like_helical_dom_sf"/>
</dbReference>
<sequence precursor="true">MIRKNPILVFSALLIFLSLSFAQEQKTVPSQQELLYRSALQHYVDKLIAKLSASSIGQERFLVQQIRMLNEEIRARVTGVETFRKNYFELLQQRLAEVRALKRRLKPYNSSRLNEFLERVENTINETLRMGKVDFQRQRAIEDAIQLLYVAEEMIKMDPNAQIDKDTEFTQDLKKTEQKLTKQSLATLGYEDYQASAVSGAKRITIYDLYKEWELTERVNYQLRWTDVLIIKKRLLKDGSATERERMFKRELRHAAEAFNFGFYDLAERSFGEILNTYTFIGKLDDVRFYKGLCNFLLDRYPAARTDFELLVRDYPQSPFAPQAYKYLMRIENEFENYDKVVAYYQKFVQTGVQGSALYDEVTFVAGAAALKAKKYDLAIGFLNRIGRSSPFYSQALYLVTEAYIGVGNYIEAERILKELAFNHHLEPDFRDKVLLKLGLIQYELGNYRSAIDYFNLISPSFSQYDRVLLGYAWAHFKIEMEKPYAGDRDFSAVREYLEFLIDTFYGSDYLLEARTLLAYVQQQQNEVNAALRNYRYVFEARDVKELSDEINEETRVLGEYLDLAKKIEEKGLAEEKPEIFTRAYKLRTRLYKPYLRFRYLDLSSHGFAVQNEMDRLKEQLEELQRLKKIAKERQRKDLYKKIENMELRIYQALNNLRIDRSPEILGINYFDVHPLARKESVIEYRNKEILKMRQEIRQQRQEIIKRLSQLDIQINQARKEKNYKKLVALELSKERFQDLLNKIDFLETQSYKSDIMKSAINLNKWSDFGAFGLTNVKFNIKTMTSSQIEEMQRKIEAINKFLELRRQNIEHKIKQINNAIVVMTRKVRRQERLRKREELMRQFEESYFDTHDTEIIYEPEPQKPEQTGETKTNQQ</sequence>
<dbReference type="SUPFAM" id="SSF48452">
    <property type="entry name" value="TPR-like"/>
    <property type="match status" value="2"/>
</dbReference>
<feature type="compositionally biased region" description="Basic and acidic residues" evidence="2">
    <location>
        <begin position="854"/>
        <end position="869"/>
    </location>
</feature>
<organism evidence="4 5">
    <name type="scientific">Caldithrix abyssi DSM 13497</name>
    <dbReference type="NCBI Taxonomy" id="880073"/>
    <lineage>
        <taxon>Bacteria</taxon>
        <taxon>Pseudomonadati</taxon>
        <taxon>Calditrichota</taxon>
        <taxon>Calditrichia</taxon>
        <taxon>Calditrichales</taxon>
        <taxon>Calditrichaceae</taxon>
        <taxon>Caldithrix</taxon>
    </lineage>
</organism>
<protein>
    <recommendedName>
        <fullName evidence="6">Tetratricopeptide repeat-containing protein</fullName>
    </recommendedName>
</protein>
<gene>
    <name evidence="4" type="ORF">Calab_0229</name>
</gene>
<feature type="signal peptide" evidence="3">
    <location>
        <begin position="1"/>
        <end position="22"/>
    </location>
</feature>
<dbReference type="Proteomes" id="UP000004671">
    <property type="component" value="Chromosome"/>
</dbReference>
<dbReference type="PaxDb" id="880073-Calab_0229"/>
<dbReference type="InterPro" id="IPR019734">
    <property type="entry name" value="TPR_rpt"/>
</dbReference>
<feature type="coiled-coil region" evidence="1">
    <location>
        <begin position="607"/>
        <end position="649"/>
    </location>
</feature>
<feature type="chain" id="PRO_5003557588" description="Tetratricopeptide repeat-containing protein" evidence="3">
    <location>
        <begin position="23"/>
        <end position="876"/>
    </location>
</feature>
<dbReference type="EMBL" id="CM001402">
    <property type="protein sequence ID" value="EHO39878.1"/>
    <property type="molecule type" value="Genomic_DNA"/>
</dbReference>
<dbReference type="STRING" id="880073.Cabys_3025"/>
<dbReference type="HOGENOM" id="CLU_328099_0_0_0"/>
<accession>H1XNT8</accession>
<keyword evidence="1" id="KW-0175">Coiled coil</keyword>
<dbReference type="InParanoid" id="H1XNT8"/>
<dbReference type="AlphaFoldDB" id="H1XNT8"/>
<dbReference type="Pfam" id="PF13174">
    <property type="entry name" value="TPR_6"/>
    <property type="match status" value="1"/>
</dbReference>
<proteinExistence type="predicted"/>
<dbReference type="RefSeq" id="WP_006926776.1">
    <property type="nucleotide sequence ID" value="NZ_CM001402.1"/>
</dbReference>